<feature type="compositionally biased region" description="Low complexity" evidence="6">
    <location>
        <begin position="202"/>
        <end position="218"/>
    </location>
</feature>
<feature type="compositionally biased region" description="Polar residues" evidence="6">
    <location>
        <begin position="379"/>
        <end position="391"/>
    </location>
</feature>
<dbReference type="Pfam" id="PF13913">
    <property type="entry name" value="zf-C2HC_2"/>
    <property type="match status" value="2"/>
</dbReference>
<organism evidence="8 9">
    <name type="scientific">Leptotrombidium deliense</name>
    <dbReference type="NCBI Taxonomy" id="299467"/>
    <lineage>
        <taxon>Eukaryota</taxon>
        <taxon>Metazoa</taxon>
        <taxon>Ecdysozoa</taxon>
        <taxon>Arthropoda</taxon>
        <taxon>Chelicerata</taxon>
        <taxon>Arachnida</taxon>
        <taxon>Acari</taxon>
        <taxon>Acariformes</taxon>
        <taxon>Trombidiformes</taxon>
        <taxon>Prostigmata</taxon>
        <taxon>Anystina</taxon>
        <taxon>Parasitengona</taxon>
        <taxon>Trombiculoidea</taxon>
        <taxon>Trombiculidae</taxon>
        <taxon>Leptotrombidium</taxon>
    </lineage>
</organism>
<dbReference type="AlphaFoldDB" id="A0A443SVH6"/>
<gene>
    <name evidence="8" type="ORF">B4U80_04632</name>
</gene>
<dbReference type="InterPro" id="IPR049899">
    <property type="entry name" value="Znf_C2HC_C3H"/>
</dbReference>
<feature type="region of interest" description="Disordered" evidence="6">
    <location>
        <begin position="288"/>
        <end position="316"/>
    </location>
</feature>
<dbReference type="Proteomes" id="UP000288716">
    <property type="component" value="Unassembled WGS sequence"/>
</dbReference>
<keyword evidence="1" id="KW-0479">Metal-binding</keyword>
<feature type="region of interest" description="Disordered" evidence="6">
    <location>
        <begin position="61"/>
        <end position="80"/>
    </location>
</feature>
<evidence type="ECO:0000256" key="2">
    <source>
        <dbReference type="ARBA" id="ARBA00022737"/>
    </source>
</evidence>
<evidence type="ECO:0000256" key="3">
    <source>
        <dbReference type="ARBA" id="ARBA00022771"/>
    </source>
</evidence>
<dbReference type="GO" id="GO:0008270">
    <property type="term" value="F:zinc ion binding"/>
    <property type="evidence" value="ECO:0007669"/>
    <property type="project" value="UniProtKB-KW"/>
</dbReference>
<dbReference type="Gene3D" id="3.30.160.60">
    <property type="entry name" value="Classic Zinc Finger"/>
    <property type="match status" value="2"/>
</dbReference>
<proteinExistence type="predicted"/>
<keyword evidence="4" id="KW-0862">Zinc</keyword>
<feature type="domain" description="C2HC/C3H-type" evidence="7">
    <location>
        <begin position="9"/>
        <end position="38"/>
    </location>
</feature>
<dbReference type="InterPro" id="IPR026319">
    <property type="entry name" value="ZC2HC1A/B-like"/>
</dbReference>
<evidence type="ECO:0000256" key="1">
    <source>
        <dbReference type="ARBA" id="ARBA00022723"/>
    </source>
</evidence>
<evidence type="ECO:0000313" key="8">
    <source>
        <dbReference type="EMBL" id="RWS31513.1"/>
    </source>
</evidence>
<evidence type="ECO:0000256" key="6">
    <source>
        <dbReference type="SAM" id="MobiDB-lite"/>
    </source>
</evidence>
<dbReference type="VEuPathDB" id="VectorBase:LDEU000527"/>
<dbReference type="PANTHER" id="PTHR13555">
    <property type="entry name" value="C2H2 ZINC FINGER CGI-62-RELATED"/>
    <property type="match status" value="1"/>
</dbReference>
<dbReference type="PROSITE" id="PS52027">
    <property type="entry name" value="ZF_C2HC_C3H"/>
    <property type="match status" value="2"/>
</dbReference>
<keyword evidence="3 5" id="KW-0863">Zinc-finger</keyword>
<accession>A0A443SVH6</accession>
<protein>
    <recommendedName>
        <fullName evidence="7">C2HC/C3H-type domain-containing protein</fullName>
    </recommendedName>
</protein>
<evidence type="ECO:0000256" key="4">
    <source>
        <dbReference type="ARBA" id="ARBA00022833"/>
    </source>
</evidence>
<reference evidence="8 9" key="1">
    <citation type="journal article" date="2018" name="Gigascience">
        <title>Genomes of trombidid mites reveal novel predicted allergens and laterally-transferred genes associated with secondary metabolism.</title>
        <authorList>
            <person name="Dong X."/>
            <person name="Chaisiri K."/>
            <person name="Xia D."/>
            <person name="Armstrong S.D."/>
            <person name="Fang Y."/>
            <person name="Donnelly M.J."/>
            <person name="Kadowaki T."/>
            <person name="McGarry J.W."/>
            <person name="Darby A.C."/>
            <person name="Makepeace B.L."/>
        </authorList>
    </citation>
    <scope>NUCLEOTIDE SEQUENCE [LARGE SCALE GENOMIC DNA]</scope>
    <source>
        <strain evidence="8">UoL-UT</strain>
    </source>
</reference>
<keyword evidence="2" id="KW-0677">Repeat</keyword>
<evidence type="ECO:0000256" key="5">
    <source>
        <dbReference type="PROSITE-ProRule" id="PRU01371"/>
    </source>
</evidence>
<keyword evidence="9" id="KW-1185">Reference proteome</keyword>
<sequence length="428" mass="46806">MTETANNDVRVSCSLCGRKFNTDRLSKHIEICEKQKKNVRKVFDSSKQRSVTDENGVPIIVSQQSNVPPPKKKSRAKSIPATVVEEPQAKPNWRAKHEEFIRTVRAARGESVDEPDEGAKRVPIGYVECPSCGRSFTKGAADRHIPWCKEQKARIPRSPVSNDAMAKFKARSQYKAPLKRTETRNIDSVLGSGYNNSNGFTSSAASVGSGRRSVRNSSPTRKGSSGSQKTVAASRVKARLEQQSTKKAPKTPIMKFKEKFPNHSKSSPTNDYIQQADKLHEILKRPNTLSDSNVPRTVPGVRIGGMSPVKPNNFDDDEITRLKSRLEEMYVSSGLNGKRYPTPANGVVSKSFTSEVDTTTRESTSGSSDGSAATASRANSSEVGGNRSNNGLPRFCHQCGTKYPITAAKYCYECGARRLGTVGSLITS</sequence>
<dbReference type="OrthoDB" id="10066537at2759"/>
<name>A0A443SVH6_9ACAR</name>
<feature type="compositionally biased region" description="Polar residues" evidence="6">
    <location>
        <begin position="219"/>
        <end position="231"/>
    </location>
</feature>
<comment type="caution">
    <text evidence="8">The sequence shown here is derived from an EMBL/GenBank/DDBJ whole genome shotgun (WGS) entry which is preliminary data.</text>
</comment>
<feature type="compositionally biased region" description="Low complexity" evidence="6">
    <location>
        <begin position="361"/>
        <end position="378"/>
    </location>
</feature>
<dbReference type="EMBL" id="NCKV01000140">
    <property type="protein sequence ID" value="RWS31513.1"/>
    <property type="molecule type" value="Genomic_DNA"/>
</dbReference>
<feature type="domain" description="C2HC/C3H-type" evidence="7">
    <location>
        <begin position="125"/>
        <end position="154"/>
    </location>
</feature>
<evidence type="ECO:0000259" key="7">
    <source>
        <dbReference type="PROSITE" id="PS52027"/>
    </source>
</evidence>
<dbReference type="STRING" id="299467.A0A443SVH6"/>
<feature type="region of interest" description="Disordered" evidence="6">
    <location>
        <begin position="334"/>
        <end position="391"/>
    </location>
</feature>
<evidence type="ECO:0000313" key="9">
    <source>
        <dbReference type="Proteomes" id="UP000288716"/>
    </source>
</evidence>
<feature type="region of interest" description="Disordered" evidence="6">
    <location>
        <begin position="188"/>
        <end position="248"/>
    </location>
</feature>